<dbReference type="GO" id="GO:0006508">
    <property type="term" value="P:proteolysis"/>
    <property type="evidence" value="ECO:0007669"/>
    <property type="project" value="InterPro"/>
</dbReference>
<evidence type="ECO:0000256" key="1">
    <source>
        <dbReference type="SAM" id="MobiDB-lite"/>
    </source>
</evidence>
<sequence length="87" mass="9581">MCSNGWSHRNEAPRYPAKGTGSHSYTLNGKTLTANFEHDYDWANMPTKYTVGNDEAFDGVARLMSDLGVAVEMKYAKGGSGARWKTC</sequence>
<name>A0AA93BLT0_9BACT</name>
<proteinExistence type="predicted"/>
<dbReference type="SUPFAM" id="SSF54001">
    <property type="entry name" value="Cysteine proteinases"/>
    <property type="match status" value="1"/>
</dbReference>
<organism evidence="2 3">
    <name type="scientific">Segatella copri</name>
    <dbReference type="NCBI Taxonomy" id="165179"/>
    <lineage>
        <taxon>Bacteria</taxon>
        <taxon>Pseudomonadati</taxon>
        <taxon>Bacteroidota</taxon>
        <taxon>Bacteroidia</taxon>
        <taxon>Bacteroidales</taxon>
        <taxon>Prevotellaceae</taxon>
        <taxon>Segatella</taxon>
    </lineage>
</organism>
<dbReference type="EMBL" id="QRNN01000084">
    <property type="protein sequence ID" value="RHK46016.1"/>
    <property type="molecule type" value="Genomic_DNA"/>
</dbReference>
<evidence type="ECO:0000313" key="2">
    <source>
        <dbReference type="EMBL" id="RHK46016.1"/>
    </source>
</evidence>
<comment type="caution">
    <text evidence="2">The sequence shown here is derived from an EMBL/GenBank/DDBJ whole genome shotgun (WGS) entry which is preliminary data.</text>
</comment>
<evidence type="ECO:0000313" key="3">
    <source>
        <dbReference type="Proteomes" id="UP000284562"/>
    </source>
</evidence>
<feature type="region of interest" description="Disordered" evidence="1">
    <location>
        <begin position="1"/>
        <end position="23"/>
    </location>
</feature>
<dbReference type="AlphaFoldDB" id="A0AA93BLT0"/>
<dbReference type="Pfam" id="PF01640">
    <property type="entry name" value="Peptidase_C10"/>
    <property type="match status" value="1"/>
</dbReference>
<gene>
    <name evidence="2" type="ORF">DW064_13950</name>
</gene>
<dbReference type="InterPro" id="IPR038765">
    <property type="entry name" value="Papain-like_cys_pep_sf"/>
</dbReference>
<reference evidence="2 3" key="1">
    <citation type="submission" date="2018-08" db="EMBL/GenBank/DDBJ databases">
        <title>A genome reference for cultivated species of the human gut microbiota.</title>
        <authorList>
            <person name="Zou Y."/>
            <person name="Xue W."/>
            <person name="Luo G."/>
        </authorList>
    </citation>
    <scope>NUCLEOTIDE SEQUENCE [LARGE SCALE GENOMIC DNA]</scope>
    <source>
        <strain evidence="2 3">AF43-2</strain>
    </source>
</reference>
<dbReference type="Proteomes" id="UP000284562">
    <property type="component" value="Unassembled WGS sequence"/>
</dbReference>
<dbReference type="Gene3D" id="3.30.910.30">
    <property type="entry name" value="Peptidase C10 family"/>
    <property type="match status" value="1"/>
</dbReference>
<dbReference type="InterPro" id="IPR000200">
    <property type="entry name" value="Peptidase_C10"/>
</dbReference>
<accession>A0AA93BLT0</accession>
<protein>
    <submittedName>
        <fullName evidence="2">Uncharacterized protein</fullName>
    </submittedName>
</protein>
<dbReference type="GO" id="GO:0008234">
    <property type="term" value="F:cysteine-type peptidase activity"/>
    <property type="evidence" value="ECO:0007669"/>
    <property type="project" value="InterPro"/>
</dbReference>